<dbReference type="Proteomes" id="UP000661077">
    <property type="component" value="Unassembled WGS sequence"/>
</dbReference>
<keyword evidence="1" id="KW-0732">Signal</keyword>
<protein>
    <submittedName>
        <fullName evidence="5">FecR domain-containing protein</fullName>
    </submittedName>
</protein>
<keyword evidence="6" id="KW-1185">Reference proteome</keyword>
<dbReference type="PIRSF" id="PIRSF018266">
    <property type="entry name" value="FecR"/>
    <property type="match status" value="1"/>
</dbReference>
<feature type="domain" description="Protein FecR C-terminal" evidence="4">
    <location>
        <begin position="263"/>
        <end position="321"/>
    </location>
</feature>
<dbReference type="InterPro" id="IPR019546">
    <property type="entry name" value="TAT_signal_bac_arc"/>
</dbReference>
<comment type="caution">
    <text evidence="5">The sequence shown here is derived from an EMBL/GenBank/DDBJ whole genome shotgun (WGS) entry which is preliminary data.</text>
</comment>
<dbReference type="Pfam" id="PF16220">
    <property type="entry name" value="DUF4880"/>
    <property type="match status" value="1"/>
</dbReference>
<evidence type="ECO:0000313" key="5">
    <source>
        <dbReference type="EMBL" id="MBM0106347.1"/>
    </source>
</evidence>
<evidence type="ECO:0000313" key="6">
    <source>
        <dbReference type="Proteomes" id="UP000661077"/>
    </source>
</evidence>
<dbReference type="Pfam" id="PF16344">
    <property type="entry name" value="FecR_C"/>
    <property type="match status" value="1"/>
</dbReference>
<reference evidence="5 6" key="1">
    <citation type="journal article" date="2021" name="Int. J. Syst. Evol. Microbiol.">
        <title>Steroidobacter gossypii sp. nov., isolated from soil of cotton cropping field.</title>
        <authorList>
            <person name="Huang R."/>
            <person name="Yang S."/>
            <person name="Zhen C."/>
            <person name="Liu W."/>
        </authorList>
    </citation>
    <scope>NUCLEOTIDE SEQUENCE [LARGE SCALE GENOMIC DNA]</scope>
    <source>
        <strain evidence="5 6">S1-65</strain>
    </source>
</reference>
<organism evidence="5 6">
    <name type="scientific">Steroidobacter gossypii</name>
    <dbReference type="NCBI Taxonomy" id="2805490"/>
    <lineage>
        <taxon>Bacteria</taxon>
        <taxon>Pseudomonadati</taxon>
        <taxon>Pseudomonadota</taxon>
        <taxon>Gammaproteobacteria</taxon>
        <taxon>Steroidobacterales</taxon>
        <taxon>Steroidobacteraceae</taxon>
        <taxon>Steroidobacter</taxon>
    </lineage>
</organism>
<dbReference type="InterPro" id="IPR032508">
    <property type="entry name" value="FecR_C"/>
</dbReference>
<dbReference type="EMBL" id="JAEVLS010000003">
    <property type="protein sequence ID" value="MBM0106347.1"/>
    <property type="molecule type" value="Genomic_DNA"/>
</dbReference>
<dbReference type="NCBIfam" id="TIGR01409">
    <property type="entry name" value="TAT_signal_seq"/>
    <property type="match status" value="1"/>
</dbReference>
<dbReference type="Gene3D" id="3.55.50.30">
    <property type="match status" value="1"/>
</dbReference>
<sequence>MKTRVTDSTIASDDLQSQAWVWLRLLNSGEVKSWDLEGFQRWLQASPAHRAAFNAARQQWDAFRPAAGAVLRRNADAAAFHQRTLPGRLQSRRAFLTAAAGAAAVAGIAVLHPSADLWPAAGRWGADYRTDTGEQRQIALSDVVKVTMNTQTSIRRQTVGERIVGIDLLAGEAAIDLPAASANGQPFVVAAGRGRSFAETAQFEVRYLDGKVCVTCVEGEVRVEHAQGIRRLAAGERTIYDERMLSGVDSIDPRRASAWRKGELVFDNARLADVIAEINRYRPGRVVLMNAAMRDKPVSGSFYIASLDQALALLQRTFDLNARTLPGGLFVLS</sequence>
<gene>
    <name evidence="5" type="ORF">JM946_16555</name>
</gene>
<dbReference type="PANTHER" id="PTHR30273">
    <property type="entry name" value="PERIPLASMIC SIGNAL SENSOR AND SIGMA FACTOR ACTIVATOR FECR-RELATED"/>
    <property type="match status" value="1"/>
</dbReference>
<dbReference type="Gene3D" id="2.60.120.1440">
    <property type="match status" value="1"/>
</dbReference>
<feature type="domain" description="FecR N-terminal" evidence="3">
    <location>
        <begin position="18"/>
        <end position="58"/>
    </location>
</feature>
<evidence type="ECO:0000259" key="4">
    <source>
        <dbReference type="Pfam" id="PF16344"/>
    </source>
</evidence>
<accession>A0ABS1WZJ1</accession>
<evidence type="ECO:0000259" key="3">
    <source>
        <dbReference type="Pfam" id="PF16220"/>
    </source>
</evidence>
<dbReference type="InterPro" id="IPR012373">
    <property type="entry name" value="Ferrdict_sens_TM"/>
</dbReference>
<dbReference type="PANTHER" id="PTHR30273:SF2">
    <property type="entry name" value="PROTEIN FECR"/>
    <property type="match status" value="1"/>
</dbReference>
<feature type="domain" description="FecR protein" evidence="2">
    <location>
        <begin position="127"/>
        <end position="222"/>
    </location>
</feature>
<dbReference type="RefSeq" id="WP_203168453.1">
    <property type="nucleotide sequence ID" value="NZ_JAEVLS010000003.1"/>
</dbReference>
<evidence type="ECO:0000256" key="1">
    <source>
        <dbReference type="ARBA" id="ARBA00022729"/>
    </source>
</evidence>
<name>A0ABS1WZJ1_9GAMM</name>
<dbReference type="InterPro" id="IPR006860">
    <property type="entry name" value="FecR"/>
</dbReference>
<proteinExistence type="predicted"/>
<evidence type="ECO:0000259" key="2">
    <source>
        <dbReference type="Pfam" id="PF04773"/>
    </source>
</evidence>
<dbReference type="InterPro" id="IPR032623">
    <property type="entry name" value="FecR_N"/>
</dbReference>
<dbReference type="Pfam" id="PF04773">
    <property type="entry name" value="FecR"/>
    <property type="match status" value="1"/>
</dbReference>